<evidence type="ECO:0000256" key="6">
    <source>
        <dbReference type="ARBA" id="ARBA00022833"/>
    </source>
</evidence>
<dbReference type="InterPro" id="IPR006070">
    <property type="entry name" value="Sua5-like_dom"/>
</dbReference>
<keyword evidence="9" id="KW-0378">Hydrolase</keyword>
<gene>
    <name evidence="12" type="primary">hypF</name>
    <name evidence="12" type="ORF">HJ583_016845</name>
</gene>
<dbReference type="Pfam" id="PF01300">
    <property type="entry name" value="Sua5_yciO_yrdC"/>
    <property type="match status" value="1"/>
</dbReference>
<dbReference type="PROSITE" id="PS51160">
    <property type="entry name" value="ACYLPHOSPHATASE_3"/>
    <property type="match status" value="1"/>
</dbReference>
<dbReference type="Pfam" id="PF07503">
    <property type="entry name" value="zf-HYPF"/>
    <property type="match status" value="2"/>
</dbReference>
<comment type="similarity">
    <text evidence="2 8">Belongs to the carbamoyltransferase HypF family.</text>
</comment>
<dbReference type="Gene3D" id="3.30.420.360">
    <property type="match status" value="1"/>
</dbReference>
<evidence type="ECO:0000256" key="7">
    <source>
        <dbReference type="ARBA" id="ARBA00048220"/>
    </source>
</evidence>
<dbReference type="InterPro" id="IPR041440">
    <property type="entry name" value="HypF_C"/>
</dbReference>
<dbReference type="SUPFAM" id="SSF55821">
    <property type="entry name" value="YrdC/RibB"/>
    <property type="match status" value="1"/>
</dbReference>
<dbReference type="InterPro" id="IPR017945">
    <property type="entry name" value="DHBP_synth_RibB-like_a/b_dom"/>
</dbReference>
<dbReference type="Pfam" id="PF17788">
    <property type="entry name" value="HypF_C"/>
    <property type="match status" value="1"/>
</dbReference>
<dbReference type="Gene3D" id="3.90.870.50">
    <property type="match status" value="1"/>
</dbReference>
<comment type="function">
    <text evidence="8">Involved in the maturation of [NiFe] hydrogenases. Along with HypE, it catalyzes the synthesis of the CN ligands of the active site iron of [NiFe]-hydrogenases. HypF functions as a carbamoyl transferase using carbamoylphosphate as a substrate and transferring the carboxamido moiety in an ATP-dependent reaction to the thiolate of the C-terminal cysteine of HypE yielding a protein-S-carboxamide.</text>
</comment>
<evidence type="ECO:0000256" key="2">
    <source>
        <dbReference type="ARBA" id="ARBA00008097"/>
    </source>
</evidence>
<dbReference type="InterPro" id="IPR051060">
    <property type="entry name" value="Carbamoyltrans_HypF-like"/>
</dbReference>
<feature type="active site" evidence="9">
    <location>
        <position position="20"/>
    </location>
</feature>
<dbReference type="SUPFAM" id="SSF54975">
    <property type="entry name" value="Acylphosphatase/BLUF domain-like"/>
    <property type="match status" value="1"/>
</dbReference>
<evidence type="ECO:0000256" key="1">
    <source>
        <dbReference type="ARBA" id="ARBA00004711"/>
    </source>
</evidence>
<comment type="caution">
    <text evidence="12">The sequence shown here is derived from an EMBL/GenBank/DDBJ whole genome shotgun (WGS) entry which is preliminary data.</text>
</comment>
<dbReference type="InterPro" id="IPR017968">
    <property type="entry name" value="Acylphosphatase_CS"/>
</dbReference>
<dbReference type="Gene3D" id="3.30.420.40">
    <property type="match status" value="1"/>
</dbReference>
<reference evidence="12 13" key="1">
    <citation type="submission" date="2020-06" db="EMBL/GenBank/DDBJ databases">
        <title>Draft genome of Uliginosibacterium sp. IMCC34675.</title>
        <authorList>
            <person name="Song J."/>
        </authorList>
    </citation>
    <scope>NUCLEOTIDE SEQUENCE [LARGE SCALE GENOMIC DNA]</scope>
    <source>
        <strain evidence="12 13">IMCC34675</strain>
    </source>
</reference>
<evidence type="ECO:0000313" key="12">
    <source>
        <dbReference type="EMBL" id="NSL56703.1"/>
    </source>
</evidence>
<evidence type="ECO:0000256" key="5">
    <source>
        <dbReference type="ARBA" id="ARBA00022771"/>
    </source>
</evidence>
<dbReference type="PROSITE" id="PS51163">
    <property type="entry name" value="YRDC"/>
    <property type="match status" value="1"/>
</dbReference>
<comment type="catalytic activity">
    <reaction evidence="9">
        <text>an acyl phosphate + H2O = a carboxylate + phosphate + H(+)</text>
        <dbReference type="Rhea" id="RHEA:14965"/>
        <dbReference type="ChEBI" id="CHEBI:15377"/>
        <dbReference type="ChEBI" id="CHEBI:15378"/>
        <dbReference type="ChEBI" id="CHEBI:29067"/>
        <dbReference type="ChEBI" id="CHEBI:43474"/>
        <dbReference type="ChEBI" id="CHEBI:59918"/>
        <dbReference type="EC" id="3.6.1.7"/>
    </reaction>
</comment>
<dbReference type="EC" id="6.2.-.-" evidence="8"/>
<accession>A0ABX2IIP4</accession>
<dbReference type="PANTHER" id="PTHR42959">
    <property type="entry name" value="CARBAMOYLTRANSFERASE"/>
    <property type="match status" value="1"/>
</dbReference>
<dbReference type="InterPro" id="IPR011125">
    <property type="entry name" value="Znf_HypF"/>
</dbReference>
<keyword evidence="4" id="KW-0479">Metal-binding</keyword>
<dbReference type="Proteomes" id="UP000778523">
    <property type="component" value="Unassembled WGS sequence"/>
</dbReference>
<comment type="pathway">
    <text evidence="1 8">Protein modification; [NiFe] hydrogenase maturation.</text>
</comment>
<dbReference type="PANTHER" id="PTHR42959:SF1">
    <property type="entry name" value="CARBAMOYLTRANSFERASE HYPF"/>
    <property type="match status" value="1"/>
</dbReference>
<proteinExistence type="inferred from homology"/>
<evidence type="ECO:0000256" key="3">
    <source>
        <dbReference type="ARBA" id="ARBA00022598"/>
    </source>
</evidence>
<dbReference type="InterPro" id="IPR055128">
    <property type="entry name" value="HypF_C_2"/>
</dbReference>
<name>A0ABX2IIP4_9RHOO</name>
<dbReference type="Pfam" id="PF22521">
    <property type="entry name" value="HypF_C_2"/>
    <property type="match status" value="1"/>
</dbReference>
<evidence type="ECO:0000313" key="13">
    <source>
        <dbReference type="Proteomes" id="UP000778523"/>
    </source>
</evidence>
<organism evidence="12 13">
    <name type="scientific">Uliginosibacterium aquaticum</name>
    <dbReference type="NCBI Taxonomy" id="2731212"/>
    <lineage>
        <taxon>Bacteria</taxon>
        <taxon>Pseudomonadati</taxon>
        <taxon>Pseudomonadota</taxon>
        <taxon>Betaproteobacteria</taxon>
        <taxon>Rhodocyclales</taxon>
        <taxon>Zoogloeaceae</taxon>
        <taxon>Uliginosibacterium</taxon>
    </lineage>
</organism>
<feature type="active site" evidence="9">
    <location>
        <position position="38"/>
    </location>
</feature>
<dbReference type="Gene3D" id="3.30.110.120">
    <property type="match status" value="1"/>
</dbReference>
<dbReference type="PROSITE" id="PS00150">
    <property type="entry name" value="ACYLPHOSPHATASE_1"/>
    <property type="match status" value="1"/>
</dbReference>
<dbReference type="NCBIfam" id="TIGR00143">
    <property type="entry name" value="hypF"/>
    <property type="match status" value="1"/>
</dbReference>
<dbReference type="EMBL" id="JABCSC020000005">
    <property type="protein sequence ID" value="NSL56703.1"/>
    <property type="molecule type" value="Genomic_DNA"/>
</dbReference>
<dbReference type="PIRSF" id="PIRSF006256">
    <property type="entry name" value="CMPcnvr_hdrg_mat"/>
    <property type="match status" value="1"/>
</dbReference>
<evidence type="ECO:0000256" key="8">
    <source>
        <dbReference type="PIRNR" id="PIRNR006256"/>
    </source>
</evidence>
<sequence>MSLQRLHLTLGGIVQGVGFRPFVHRLAHELSLGGWVQNRSGQVQIETEGLADTLDSFSQRLIKEAPPLAKPQILHSIRQAIAQSRRDFVILASHTEDAPDIHLPADTHLCADCRRELFDPANRRFRYPFINCTQCGPRYTLIAELPYDRERTSMTNFPLCPACRAEYENPAERRFHAEPLACPACGPQLRWRDETGEAALQVALSALREEQIIAVRGVGGYHLMCDARNAATVARLRTRKQRPARPFALLFDECGEDGNAMLHKYLAPSPSELALLHSPQRPIVLIEARAHNGLAEDIAPGMRRIGAMLPHSPLQALLAADFGAPLIATSGNLSGEPICLDPAEAEARLGRIADGFLHHDRPILRPAEDSVWLCAATPMPIRLGRGEAPQEWQLPGRLARPTLALGGEQKVCIALGWEDRAVISPHIGDLDHPESMAWLTRVVADFSRLYKVQAERIALDAHPHYRGRQHALASALPLHETWHHHAHASALAAEYPQIKHWLTFTWDGVGLGPDGQLWGGEALLGAPGHWLRIASLRPFRLPGGEAASRECWRSAAGLLWEAGLTCPPWHPQLELLQRAWQGGVNSPPTSAIGRFFDAAAAILGVCTQASFEGEAPMRLQALAESVSEGPHWPIHWQAEAGLWLLDWQPWLAGLSDLQIPVAARAWALHDALARAAAELIFLLALPGETAIGGCGGVFQNSLLAERLQHHLGARPLLLPQRQPPNDAGLALGQLMEILAKDCA</sequence>
<keyword evidence="13" id="KW-1185">Reference proteome</keyword>
<dbReference type="InterPro" id="IPR036046">
    <property type="entry name" value="Acylphosphatase-like_dom_sf"/>
</dbReference>
<comment type="catalytic activity">
    <reaction evidence="7 8">
        <text>C-terminal L-cysteinyl-[HypE protein] + carbamoyl phosphate + ATP + H2O = C-terminal S-carboxamide-L-cysteinyl-[HypE protein] + AMP + phosphate + diphosphate + H(+)</text>
        <dbReference type="Rhea" id="RHEA:55636"/>
        <dbReference type="Rhea" id="RHEA-COMP:14247"/>
        <dbReference type="Rhea" id="RHEA-COMP:14392"/>
        <dbReference type="ChEBI" id="CHEBI:15377"/>
        <dbReference type="ChEBI" id="CHEBI:15378"/>
        <dbReference type="ChEBI" id="CHEBI:30616"/>
        <dbReference type="ChEBI" id="CHEBI:33019"/>
        <dbReference type="ChEBI" id="CHEBI:43474"/>
        <dbReference type="ChEBI" id="CHEBI:58228"/>
        <dbReference type="ChEBI" id="CHEBI:76913"/>
        <dbReference type="ChEBI" id="CHEBI:139126"/>
        <dbReference type="ChEBI" id="CHEBI:456215"/>
    </reaction>
</comment>
<dbReference type="RefSeq" id="WP_170023014.1">
    <property type="nucleotide sequence ID" value="NZ_JABCSC020000005.1"/>
</dbReference>
<evidence type="ECO:0000259" key="10">
    <source>
        <dbReference type="PROSITE" id="PS51160"/>
    </source>
</evidence>
<feature type="domain" description="Acylphosphatase-like" evidence="10">
    <location>
        <begin position="5"/>
        <end position="92"/>
    </location>
</feature>
<dbReference type="Pfam" id="PF00708">
    <property type="entry name" value="Acylphosphatase"/>
    <property type="match status" value="1"/>
</dbReference>
<feature type="domain" description="YrdC-like" evidence="11">
    <location>
        <begin position="197"/>
        <end position="386"/>
    </location>
</feature>
<keyword evidence="5" id="KW-0863">Zinc-finger</keyword>
<keyword evidence="6" id="KW-0862">Zinc</keyword>
<dbReference type="InterPro" id="IPR004421">
    <property type="entry name" value="Carbamoyltransferase_HypF"/>
</dbReference>
<protein>
    <recommendedName>
        <fullName evidence="8">Carbamoyltransferase HypF</fullName>
        <ecNumber evidence="8">6.2.-.-</ecNumber>
    </recommendedName>
</protein>
<dbReference type="InterPro" id="IPR001792">
    <property type="entry name" value="Acylphosphatase-like_dom"/>
</dbReference>
<keyword evidence="3" id="KW-0436">Ligase</keyword>
<evidence type="ECO:0000256" key="9">
    <source>
        <dbReference type="PROSITE-ProRule" id="PRU00520"/>
    </source>
</evidence>
<evidence type="ECO:0000256" key="4">
    <source>
        <dbReference type="ARBA" id="ARBA00022723"/>
    </source>
</evidence>
<evidence type="ECO:0000259" key="11">
    <source>
        <dbReference type="PROSITE" id="PS51163"/>
    </source>
</evidence>